<reference evidence="2 3" key="1">
    <citation type="journal article" date="2019" name="Nat. Plants">
        <title>Genome sequencing of Musa balbisiana reveals subgenome evolution and function divergence in polyploid bananas.</title>
        <authorList>
            <person name="Yao X."/>
        </authorList>
    </citation>
    <scope>NUCLEOTIDE SEQUENCE [LARGE SCALE GENOMIC DNA]</scope>
    <source>
        <strain evidence="3">cv. DH-PKW</strain>
        <tissue evidence="2">Leaves</tissue>
    </source>
</reference>
<sequence>MGCNVRYQLQNPKPDRHSFRPRVCLAQWTGSASHSGDLSIMEGQLNDAVDSKPRVKATFHLGSETFSVCSNAGILSQQLVSMKEQSMAILKDYITKHNALNDVPDEVIEGSSDESEEDVDNPPKKSKKQN</sequence>
<dbReference type="EMBL" id="PYDT01000001">
    <property type="protein sequence ID" value="THU71772.1"/>
    <property type="molecule type" value="Genomic_DNA"/>
</dbReference>
<feature type="compositionally biased region" description="Acidic residues" evidence="1">
    <location>
        <begin position="104"/>
        <end position="120"/>
    </location>
</feature>
<comment type="caution">
    <text evidence="2">The sequence shown here is derived from an EMBL/GenBank/DDBJ whole genome shotgun (WGS) entry which is preliminary data.</text>
</comment>
<accession>A0A4S8K9R1</accession>
<evidence type="ECO:0000313" key="2">
    <source>
        <dbReference type="EMBL" id="THU71772.1"/>
    </source>
</evidence>
<organism evidence="2 3">
    <name type="scientific">Musa balbisiana</name>
    <name type="common">Banana</name>
    <dbReference type="NCBI Taxonomy" id="52838"/>
    <lineage>
        <taxon>Eukaryota</taxon>
        <taxon>Viridiplantae</taxon>
        <taxon>Streptophyta</taxon>
        <taxon>Embryophyta</taxon>
        <taxon>Tracheophyta</taxon>
        <taxon>Spermatophyta</taxon>
        <taxon>Magnoliopsida</taxon>
        <taxon>Liliopsida</taxon>
        <taxon>Zingiberales</taxon>
        <taxon>Musaceae</taxon>
        <taxon>Musa</taxon>
    </lineage>
</organism>
<keyword evidence="3" id="KW-1185">Reference proteome</keyword>
<name>A0A4S8K9R1_MUSBA</name>
<dbReference type="PANTHER" id="PTHR37194:SF2">
    <property type="entry name" value="T2E6.7-RELATED"/>
    <property type="match status" value="1"/>
</dbReference>
<feature type="region of interest" description="Disordered" evidence="1">
    <location>
        <begin position="104"/>
        <end position="130"/>
    </location>
</feature>
<evidence type="ECO:0000256" key="1">
    <source>
        <dbReference type="SAM" id="MobiDB-lite"/>
    </source>
</evidence>
<gene>
    <name evidence="2" type="ORF">C4D60_Mb04t05010</name>
</gene>
<dbReference type="Proteomes" id="UP000317650">
    <property type="component" value="Chromosome 4"/>
</dbReference>
<protein>
    <submittedName>
        <fullName evidence="2">Uncharacterized protein</fullName>
    </submittedName>
</protein>
<proteinExistence type="predicted"/>
<evidence type="ECO:0000313" key="3">
    <source>
        <dbReference type="Proteomes" id="UP000317650"/>
    </source>
</evidence>
<dbReference type="AlphaFoldDB" id="A0A4S8K9R1"/>
<dbReference type="PANTHER" id="PTHR37194">
    <property type="entry name" value="T2E6.7-RELATED"/>
    <property type="match status" value="1"/>
</dbReference>